<feature type="compositionally biased region" description="Basic residues" evidence="1">
    <location>
        <begin position="67"/>
        <end position="78"/>
    </location>
</feature>
<dbReference type="GeneID" id="117560157"/>
<dbReference type="AlphaFoldDB" id="A0A6P8W4V0"/>
<evidence type="ECO:0000256" key="1">
    <source>
        <dbReference type="SAM" id="MobiDB-lite"/>
    </source>
</evidence>
<organism evidence="2 3">
    <name type="scientific">Gymnodraco acuticeps</name>
    <name type="common">Antarctic dragonfish</name>
    <dbReference type="NCBI Taxonomy" id="8218"/>
    <lineage>
        <taxon>Eukaryota</taxon>
        <taxon>Metazoa</taxon>
        <taxon>Chordata</taxon>
        <taxon>Craniata</taxon>
        <taxon>Vertebrata</taxon>
        <taxon>Euteleostomi</taxon>
        <taxon>Actinopterygii</taxon>
        <taxon>Neopterygii</taxon>
        <taxon>Teleostei</taxon>
        <taxon>Neoteleostei</taxon>
        <taxon>Acanthomorphata</taxon>
        <taxon>Eupercaria</taxon>
        <taxon>Perciformes</taxon>
        <taxon>Notothenioidei</taxon>
        <taxon>Bathydraconidae</taxon>
        <taxon>Gymnodraco</taxon>
    </lineage>
</organism>
<dbReference type="OrthoDB" id="10253954at2759"/>
<dbReference type="InParanoid" id="A0A6P8W4V0"/>
<dbReference type="KEGG" id="gacu:117560157"/>
<sequence>MSRSKSVRAKSSRQEPLSVFQQAPPPPAATGSAEGGQYDFQRRPSLKTETSGNQPEKKEEKGMTRSRSLKFFRHKQKPKNAPLPPPSQPESPAANGASTFGFKLGFGYRFGKPKGPRSHPESWV</sequence>
<dbReference type="Proteomes" id="UP000515161">
    <property type="component" value="Unplaced"/>
</dbReference>
<reference evidence="3" key="1">
    <citation type="submission" date="2025-08" db="UniProtKB">
        <authorList>
            <consortium name="RefSeq"/>
        </authorList>
    </citation>
    <scope>IDENTIFICATION</scope>
</reference>
<evidence type="ECO:0000313" key="3">
    <source>
        <dbReference type="RefSeq" id="XP_034092855.1"/>
    </source>
</evidence>
<feature type="region of interest" description="Disordered" evidence="1">
    <location>
        <begin position="1"/>
        <end position="99"/>
    </location>
</feature>
<name>A0A6P8W4V0_GYMAC</name>
<dbReference type="RefSeq" id="XP_034092855.1">
    <property type="nucleotide sequence ID" value="XM_034236964.1"/>
</dbReference>
<feature type="compositionally biased region" description="Basic residues" evidence="1">
    <location>
        <begin position="1"/>
        <end position="11"/>
    </location>
</feature>
<keyword evidence="2" id="KW-1185">Reference proteome</keyword>
<gene>
    <name evidence="3" type="primary">LOC117560157</name>
</gene>
<protein>
    <submittedName>
        <fullName evidence="3">Tyrosine-protein phosphatase non-receptor type 22-like</fullName>
    </submittedName>
</protein>
<evidence type="ECO:0000313" key="2">
    <source>
        <dbReference type="Proteomes" id="UP000515161"/>
    </source>
</evidence>
<accession>A0A6P8W4V0</accession>
<proteinExistence type="predicted"/>